<feature type="compositionally biased region" description="Acidic residues" evidence="1">
    <location>
        <begin position="150"/>
        <end position="159"/>
    </location>
</feature>
<protein>
    <submittedName>
        <fullName evidence="3">Uncharacterized protein</fullName>
    </submittedName>
</protein>
<name>A0A077WN84_9FUNG</name>
<feature type="compositionally biased region" description="Low complexity" evidence="1">
    <location>
        <begin position="43"/>
        <end position="52"/>
    </location>
</feature>
<feature type="region of interest" description="Disordered" evidence="1">
    <location>
        <begin position="109"/>
        <end position="159"/>
    </location>
</feature>
<reference evidence="3" key="1">
    <citation type="journal article" date="2014" name="Genome Announc.">
        <title>De novo whole-genome sequence and genome annotation of Lichtheimia ramosa.</title>
        <authorList>
            <person name="Linde J."/>
            <person name="Schwartze V."/>
            <person name="Binder U."/>
            <person name="Lass-Florl C."/>
            <person name="Voigt K."/>
            <person name="Horn F."/>
        </authorList>
    </citation>
    <scope>NUCLEOTIDE SEQUENCE</scope>
    <source>
        <strain evidence="3">JMRC FSU:6197</strain>
    </source>
</reference>
<accession>A0A077WN84</accession>
<evidence type="ECO:0000313" key="3">
    <source>
        <dbReference type="EMBL" id="CDS08232.1"/>
    </source>
</evidence>
<feature type="chain" id="PRO_5001726288" evidence="2">
    <location>
        <begin position="22"/>
        <end position="159"/>
    </location>
</feature>
<feature type="region of interest" description="Disordered" evidence="1">
    <location>
        <begin position="42"/>
        <end position="71"/>
    </location>
</feature>
<dbReference type="AlphaFoldDB" id="A0A077WN84"/>
<evidence type="ECO:0000256" key="1">
    <source>
        <dbReference type="SAM" id="MobiDB-lite"/>
    </source>
</evidence>
<organism evidence="3">
    <name type="scientific">Lichtheimia ramosa</name>
    <dbReference type="NCBI Taxonomy" id="688394"/>
    <lineage>
        <taxon>Eukaryota</taxon>
        <taxon>Fungi</taxon>
        <taxon>Fungi incertae sedis</taxon>
        <taxon>Mucoromycota</taxon>
        <taxon>Mucoromycotina</taxon>
        <taxon>Mucoromycetes</taxon>
        <taxon>Mucorales</taxon>
        <taxon>Lichtheimiaceae</taxon>
        <taxon>Lichtheimia</taxon>
    </lineage>
</organism>
<keyword evidence="2" id="KW-0732">Signal</keyword>
<feature type="signal peptide" evidence="2">
    <location>
        <begin position="1"/>
        <end position="21"/>
    </location>
</feature>
<evidence type="ECO:0000256" key="2">
    <source>
        <dbReference type="SAM" id="SignalP"/>
    </source>
</evidence>
<proteinExistence type="predicted"/>
<dbReference type="EMBL" id="LK023324">
    <property type="protein sequence ID" value="CDS08232.1"/>
    <property type="molecule type" value="Genomic_DNA"/>
</dbReference>
<sequence>MRFTNISLAIAVICFANTIYAAPTGNNDPTKTAQDTGVGAVQGGNTDAASTGATGGAGATGGQLPPLPLVGTLDPKQLADLGVDNKHLVDQITNTEATLDQLEALQDLAEDRKEDGLPVSGSGVPGASTAGKQPNTGKAAPATAPISTEQQEEGDNNTA</sequence>
<gene>
    <name evidence="3" type="ORF">LRAMOSA02180</name>
</gene>
<dbReference type="OrthoDB" id="2288326at2759"/>